<evidence type="ECO:0000313" key="1">
    <source>
        <dbReference type="EMBL" id="QJA53177.1"/>
    </source>
</evidence>
<dbReference type="AlphaFoldDB" id="A0A6H2A0T4"/>
<protein>
    <submittedName>
        <fullName evidence="1">Uncharacterized protein</fullName>
    </submittedName>
</protein>
<sequence>MRERYKIDEFFKTSAKERVNLNMLNALEDILETLQEINDKLGHTEKEVVANAKSTNRRKKGTTG</sequence>
<dbReference type="EMBL" id="MT144400">
    <property type="protein sequence ID" value="QJA53177.1"/>
    <property type="molecule type" value="Genomic_DNA"/>
</dbReference>
<organism evidence="1">
    <name type="scientific">viral metagenome</name>
    <dbReference type="NCBI Taxonomy" id="1070528"/>
    <lineage>
        <taxon>unclassified sequences</taxon>
        <taxon>metagenomes</taxon>
        <taxon>organismal metagenomes</taxon>
    </lineage>
</organism>
<proteinExistence type="predicted"/>
<name>A0A6H2A0T4_9ZZZZ</name>
<accession>A0A6H2A0T4</accession>
<gene>
    <name evidence="1" type="ORF">TM448A03289_0004</name>
    <name evidence="2" type="ORF">TM448B01026_0012</name>
</gene>
<reference evidence="1" key="1">
    <citation type="submission" date="2020-03" db="EMBL/GenBank/DDBJ databases">
        <title>The deep terrestrial virosphere.</title>
        <authorList>
            <person name="Holmfeldt K."/>
            <person name="Nilsson E."/>
            <person name="Simone D."/>
            <person name="Lopez-Fernandez M."/>
            <person name="Wu X."/>
            <person name="de Brujin I."/>
            <person name="Lundin D."/>
            <person name="Andersson A."/>
            <person name="Bertilsson S."/>
            <person name="Dopson M."/>
        </authorList>
    </citation>
    <scope>NUCLEOTIDE SEQUENCE</scope>
    <source>
        <strain evidence="1">TM448A03289</strain>
        <strain evidence="2">TM448B01026</strain>
    </source>
</reference>
<evidence type="ECO:0000313" key="2">
    <source>
        <dbReference type="EMBL" id="QJH97512.1"/>
    </source>
</evidence>
<dbReference type="EMBL" id="MT144689">
    <property type="protein sequence ID" value="QJH97512.1"/>
    <property type="molecule type" value="Genomic_DNA"/>
</dbReference>